<reference evidence="1" key="3">
    <citation type="submission" date="2022-06" db="UniProtKB">
        <authorList>
            <consortium name="EnsemblPlants"/>
        </authorList>
    </citation>
    <scope>IDENTIFICATION</scope>
</reference>
<evidence type="ECO:0000313" key="1">
    <source>
        <dbReference type="EnsemblPlants" id="TuG1812G0500001838.01.T01"/>
    </source>
</evidence>
<reference evidence="1" key="2">
    <citation type="submission" date="2018-03" db="EMBL/GenBank/DDBJ databases">
        <title>The Triticum urartu genome reveals the dynamic nature of wheat genome evolution.</title>
        <authorList>
            <person name="Ling H."/>
            <person name="Ma B."/>
            <person name="Shi X."/>
            <person name="Liu H."/>
            <person name="Dong L."/>
            <person name="Sun H."/>
            <person name="Cao Y."/>
            <person name="Gao Q."/>
            <person name="Zheng S."/>
            <person name="Li Y."/>
            <person name="Yu Y."/>
            <person name="Du H."/>
            <person name="Qi M."/>
            <person name="Li Y."/>
            <person name="Yu H."/>
            <person name="Cui Y."/>
            <person name="Wang N."/>
            <person name="Chen C."/>
            <person name="Wu H."/>
            <person name="Zhao Y."/>
            <person name="Zhang J."/>
            <person name="Li Y."/>
            <person name="Zhou W."/>
            <person name="Zhang B."/>
            <person name="Hu W."/>
            <person name="Eijk M."/>
            <person name="Tang J."/>
            <person name="Witsenboer H."/>
            <person name="Zhao S."/>
            <person name="Li Z."/>
            <person name="Zhang A."/>
            <person name="Wang D."/>
            <person name="Liang C."/>
        </authorList>
    </citation>
    <scope>NUCLEOTIDE SEQUENCE [LARGE SCALE GENOMIC DNA]</scope>
    <source>
        <strain evidence="1">cv. G1812</strain>
    </source>
</reference>
<dbReference type="AlphaFoldDB" id="A0A8R7UFF3"/>
<dbReference type="Gramene" id="TuG1812G0500001838.01.T01">
    <property type="protein sequence ID" value="TuG1812G0500001838.01.T01"/>
    <property type="gene ID" value="TuG1812G0500001838.01"/>
</dbReference>
<organism evidence="1 2">
    <name type="scientific">Triticum urartu</name>
    <name type="common">Red wild einkorn</name>
    <name type="synonym">Crithodium urartu</name>
    <dbReference type="NCBI Taxonomy" id="4572"/>
    <lineage>
        <taxon>Eukaryota</taxon>
        <taxon>Viridiplantae</taxon>
        <taxon>Streptophyta</taxon>
        <taxon>Embryophyta</taxon>
        <taxon>Tracheophyta</taxon>
        <taxon>Spermatophyta</taxon>
        <taxon>Magnoliopsida</taxon>
        <taxon>Liliopsida</taxon>
        <taxon>Poales</taxon>
        <taxon>Poaceae</taxon>
        <taxon>BOP clade</taxon>
        <taxon>Pooideae</taxon>
        <taxon>Triticodae</taxon>
        <taxon>Triticeae</taxon>
        <taxon>Triticinae</taxon>
        <taxon>Triticum</taxon>
    </lineage>
</organism>
<evidence type="ECO:0000313" key="2">
    <source>
        <dbReference type="Proteomes" id="UP000015106"/>
    </source>
</evidence>
<reference evidence="2" key="1">
    <citation type="journal article" date="2013" name="Nature">
        <title>Draft genome of the wheat A-genome progenitor Triticum urartu.</title>
        <authorList>
            <person name="Ling H.Q."/>
            <person name="Zhao S."/>
            <person name="Liu D."/>
            <person name="Wang J."/>
            <person name="Sun H."/>
            <person name="Zhang C."/>
            <person name="Fan H."/>
            <person name="Li D."/>
            <person name="Dong L."/>
            <person name="Tao Y."/>
            <person name="Gao C."/>
            <person name="Wu H."/>
            <person name="Li Y."/>
            <person name="Cui Y."/>
            <person name="Guo X."/>
            <person name="Zheng S."/>
            <person name="Wang B."/>
            <person name="Yu K."/>
            <person name="Liang Q."/>
            <person name="Yang W."/>
            <person name="Lou X."/>
            <person name="Chen J."/>
            <person name="Feng M."/>
            <person name="Jian J."/>
            <person name="Zhang X."/>
            <person name="Luo G."/>
            <person name="Jiang Y."/>
            <person name="Liu J."/>
            <person name="Wang Z."/>
            <person name="Sha Y."/>
            <person name="Zhang B."/>
            <person name="Wu H."/>
            <person name="Tang D."/>
            <person name="Shen Q."/>
            <person name="Xue P."/>
            <person name="Zou S."/>
            <person name="Wang X."/>
            <person name="Liu X."/>
            <person name="Wang F."/>
            <person name="Yang Y."/>
            <person name="An X."/>
            <person name="Dong Z."/>
            <person name="Zhang K."/>
            <person name="Zhang X."/>
            <person name="Luo M.C."/>
            <person name="Dvorak J."/>
            <person name="Tong Y."/>
            <person name="Wang J."/>
            <person name="Yang H."/>
            <person name="Li Z."/>
            <person name="Wang D."/>
            <person name="Zhang A."/>
            <person name="Wang J."/>
        </authorList>
    </citation>
    <scope>NUCLEOTIDE SEQUENCE</scope>
    <source>
        <strain evidence="2">cv. G1812</strain>
    </source>
</reference>
<keyword evidence="2" id="KW-1185">Reference proteome</keyword>
<dbReference type="EnsemblPlants" id="TuG1812G0500001838.01.T01">
    <property type="protein sequence ID" value="TuG1812G0500001838.01.T01"/>
    <property type="gene ID" value="TuG1812G0500001838.01"/>
</dbReference>
<sequence>GWLSPLEGWQARVVRLCQRDTQFLSGLRTGPGSIAAYFVSNRGLKQHRFLWGSI</sequence>
<accession>A0A8R7UFF3</accession>
<proteinExistence type="predicted"/>
<protein>
    <submittedName>
        <fullName evidence="1">Uncharacterized protein</fullName>
    </submittedName>
</protein>
<name>A0A8R7UFF3_TRIUA</name>
<dbReference type="Proteomes" id="UP000015106">
    <property type="component" value="Chromosome 5"/>
</dbReference>